<dbReference type="Proteomes" id="UP000031011">
    <property type="component" value="Unassembled WGS sequence"/>
</dbReference>
<organism evidence="1 2">
    <name type="scientific">Ligilactobacillus ruminis DPC 6832</name>
    <dbReference type="NCBI Taxonomy" id="1402208"/>
    <lineage>
        <taxon>Bacteria</taxon>
        <taxon>Bacillati</taxon>
        <taxon>Bacillota</taxon>
        <taxon>Bacilli</taxon>
        <taxon>Lactobacillales</taxon>
        <taxon>Lactobacillaceae</taxon>
        <taxon>Ligilactobacillus</taxon>
    </lineage>
</organism>
<accession>A0A837DZN9</accession>
<gene>
    <name evidence="1" type="ORF">LRN_1716</name>
</gene>
<dbReference type="SUPFAM" id="SSF56784">
    <property type="entry name" value="HAD-like"/>
    <property type="match status" value="1"/>
</dbReference>
<dbReference type="InterPro" id="IPR036412">
    <property type="entry name" value="HAD-like_sf"/>
</dbReference>
<comment type="caution">
    <text evidence="1">The sequence shown here is derived from an EMBL/GenBank/DDBJ whole genome shotgun (WGS) entry which is preliminary data.</text>
</comment>
<proteinExistence type="predicted"/>
<evidence type="ECO:0000313" key="1">
    <source>
        <dbReference type="EMBL" id="KIC05435.1"/>
    </source>
</evidence>
<dbReference type="Gene3D" id="3.40.50.1000">
    <property type="entry name" value="HAD superfamily/HAD-like"/>
    <property type="match status" value="1"/>
</dbReference>
<dbReference type="InterPro" id="IPR023214">
    <property type="entry name" value="HAD_sf"/>
</dbReference>
<dbReference type="AlphaFoldDB" id="A0A837DZN9"/>
<protein>
    <submittedName>
        <fullName evidence="1">Chromosome partitioning protein ParB</fullName>
    </submittedName>
</protein>
<dbReference type="EMBL" id="AWYA01000029">
    <property type="protein sequence ID" value="KIC05435.1"/>
    <property type="molecule type" value="Genomic_DNA"/>
</dbReference>
<sequence length="152" mass="17328">MGENRMKYLLLDIDDTIAPLKIGGTNTVTVDRMGIKISIPIHVAEWLKKTSKKQIKIFWCTDRSPIMGLTIEKAIGFKTEGQLQFFNKKAYSWSKLYSIIEFCNEHEDDLVILADNLVERMTKGVELPNNLELVLPSDATLTIEDLKLIDDL</sequence>
<name>A0A837DZN9_9LACO</name>
<evidence type="ECO:0000313" key="2">
    <source>
        <dbReference type="Proteomes" id="UP000031011"/>
    </source>
</evidence>
<reference evidence="1 2" key="1">
    <citation type="journal article" date="2015" name="BMC Microbiol.">
        <title>Lactobacillus ruminis strains cluster according to their mammalian gut source.</title>
        <authorList>
            <person name="O' Donnell M.M."/>
            <person name="Harris H.M."/>
            <person name="Lynch D.B."/>
            <person name="Ross R.P."/>
            <person name="O'Toole P.W."/>
        </authorList>
    </citation>
    <scope>NUCLEOTIDE SEQUENCE [LARGE SCALE GENOMIC DNA]</scope>
    <source>
        <strain evidence="1 2">DPC 6832</strain>
    </source>
</reference>